<dbReference type="InterPro" id="IPR002036">
    <property type="entry name" value="YbeY"/>
</dbReference>
<evidence type="ECO:0000256" key="6">
    <source>
        <dbReference type="ARBA" id="ARBA00022759"/>
    </source>
</evidence>
<gene>
    <name evidence="9" type="primary">ybeY</name>
    <name evidence="10" type="ordered locus">MCRO_0114</name>
</gene>
<evidence type="ECO:0000256" key="3">
    <source>
        <dbReference type="ARBA" id="ARBA00022552"/>
    </source>
</evidence>
<organism evidence="10 11">
    <name type="scientific">Mycoplasma crocodyli (strain ATCC 51981 / MP145)</name>
    <dbReference type="NCBI Taxonomy" id="512564"/>
    <lineage>
        <taxon>Bacteria</taxon>
        <taxon>Bacillati</taxon>
        <taxon>Mycoplasmatota</taxon>
        <taxon>Mollicutes</taxon>
        <taxon>Mycoplasmataceae</taxon>
        <taxon>Mycoplasma</taxon>
    </lineage>
</organism>
<protein>
    <recommendedName>
        <fullName evidence="9">Endoribonuclease YbeY</fullName>
        <ecNumber evidence="9">3.1.-.-</ecNumber>
    </recommendedName>
</protein>
<comment type="function">
    <text evidence="9">Single strand-specific metallo-endoribonuclease involved in late-stage 70S ribosome quality control and in maturation of the 3' terminus of the 16S rRNA.</text>
</comment>
<dbReference type="GO" id="GO:0006508">
    <property type="term" value="P:proteolysis"/>
    <property type="evidence" value="ECO:0007669"/>
    <property type="project" value="UniProtKB-KW"/>
</dbReference>
<evidence type="ECO:0000256" key="8">
    <source>
        <dbReference type="ARBA" id="ARBA00022833"/>
    </source>
</evidence>
<dbReference type="Proteomes" id="UP000001845">
    <property type="component" value="Chromosome"/>
</dbReference>
<reference evidence="10 11" key="3">
    <citation type="journal article" date="2011" name="J. Bacteriol.">
        <title>Genome sequences of Mycoplasma alligatoris A21JP2T and Mycoplasma crocodyli MP145T.</title>
        <authorList>
            <person name="Brown D.R."/>
            <person name="Farmerie W.G."/>
            <person name="May M."/>
            <person name="Benders G.A."/>
            <person name="Durkin A.S."/>
            <person name="Hlavinka K."/>
            <person name="Hostetler J."/>
            <person name="Jackson J."/>
            <person name="Johnson J."/>
            <person name="Miller R.H."/>
            <person name="Paralanov V."/>
            <person name="Radune D."/>
            <person name="Szczypinski B."/>
            <person name="Glass J.I."/>
        </authorList>
    </citation>
    <scope>NUCLEOTIDE SEQUENCE [LARGE SCALE GENOMIC DNA]</scope>
    <source>
        <strain evidence="11">ATCC 51981 / MP145</strain>
    </source>
</reference>
<keyword evidence="11" id="KW-1185">Reference proteome</keyword>
<keyword evidence="4 9" id="KW-0540">Nuclease</keyword>
<keyword evidence="6 9" id="KW-0255">Endonuclease</keyword>
<dbReference type="PANTHER" id="PTHR46986:SF1">
    <property type="entry name" value="ENDORIBONUCLEASE YBEY, CHLOROPLASTIC"/>
    <property type="match status" value="1"/>
</dbReference>
<name>D5E4U6_MYCCM</name>
<feature type="binding site" evidence="9">
    <location>
        <position position="125"/>
    </location>
    <ligand>
        <name>Zn(2+)</name>
        <dbReference type="ChEBI" id="CHEBI:29105"/>
        <note>catalytic</note>
    </ligand>
</feature>
<proteinExistence type="inferred from homology"/>
<dbReference type="GO" id="GO:0008270">
    <property type="term" value="F:zinc ion binding"/>
    <property type="evidence" value="ECO:0007669"/>
    <property type="project" value="UniProtKB-UniRule"/>
</dbReference>
<dbReference type="Pfam" id="PF02130">
    <property type="entry name" value="YbeY"/>
    <property type="match status" value="1"/>
</dbReference>
<evidence type="ECO:0000256" key="1">
    <source>
        <dbReference type="ARBA" id="ARBA00010875"/>
    </source>
</evidence>
<keyword evidence="2 9" id="KW-0690">Ribosome biogenesis</keyword>
<dbReference type="SUPFAM" id="SSF55486">
    <property type="entry name" value="Metalloproteases ('zincins'), catalytic domain"/>
    <property type="match status" value="1"/>
</dbReference>
<dbReference type="GO" id="GO:0004521">
    <property type="term" value="F:RNA endonuclease activity"/>
    <property type="evidence" value="ECO:0007669"/>
    <property type="project" value="UniProtKB-UniRule"/>
</dbReference>
<evidence type="ECO:0000256" key="4">
    <source>
        <dbReference type="ARBA" id="ARBA00022722"/>
    </source>
</evidence>
<feature type="binding site" evidence="9">
    <location>
        <position position="131"/>
    </location>
    <ligand>
        <name>Zn(2+)</name>
        <dbReference type="ChEBI" id="CHEBI:29105"/>
        <note>catalytic</note>
    </ligand>
</feature>
<evidence type="ECO:0000313" key="11">
    <source>
        <dbReference type="Proteomes" id="UP000001845"/>
    </source>
</evidence>
<dbReference type="OrthoDB" id="9807740at2"/>
<dbReference type="EC" id="3.1.-.-" evidence="9"/>
<evidence type="ECO:0000313" key="10">
    <source>
        <dbReference type="EMBL" id="ADE19517.1"/>
    </source>
</evidence>
<sequence>MNNLDKNIEINYANHRKYGFKFKKEYQEILKNLVKHFNIKKDIQVDVTFVDNKKIKELNKSYRNKDYVTDILSFDFGKIDFNSKIPFIHLGELVISSQKVEEQSQEFNHSLKREYCYLFAHGLIHLMGYDHELEDERIEMNKLVDTIFSPLNITREEE</sequence>
<dbReference type="GO" id="GO:0005737">
    <property type="term" value="C:cytoplasm"/>
    <property type="evidence" value="ECO:0007669"/>
    <property type="project" value="UniProtKB-SubCell"/>
</dbReference>
<dbReference type="HOGENOM" id="CLU_106710_3_0_14"/>
<dbReference type="NCBIfam" id="TIGR00043">
    <property type="entry name" value="rRNA maturation RNase YbeY"/>
    <property type="match status" value="1"/>
</dbReference>
<evidence type="ECO:0000256" key="9">
    <source>
        <dbReference type="HAMAP-Rule" id="MF_00009"/>
    </source>
</evidence>
<dbReference type="GO" id="GO:0006364">
    <property type="term" value="P:rRNA processing"/>
    <property type="evidence" value="ECO:0007669"/>
    <property type="project" value="UniProtKB-UniRule"/>
</dbReference>
<evidence type="ECO:0000256" key="2">
    <source>
        <dbReference type="ARBA" id="ARBA00022517"/>
    </source>
</evidence>
<dbReference type="Gene3D" id="3.40.390.30">
    <property type="entry name" value="Metalloproteases ('zincins'), catalytic domain"/>
    <property type="match status" value="1"/>
</dbReference>
<dbReference type="HAMAP" id="MF_00009">
    <property type="entry name" value="Endoribonucl_YbeY"/>
    <property type="match status" value="1"/>
</dbReference>
<dbReference type="KEGG" id="mcd:MCRO_0114"/>
<keyword evidence="10" id="KW-0645">Protease</keyword>
<dbReference type="RefSeq" id="WP_013054294.1">
    <property type="nucleotide sequence ID" value="NC_014014.1"/>
</dbReference>
<evidence type="ECO:0000256" key="5">
    <source>
        <dbReference type="ARBA" id="ARBA00022723"/>
    </source>
</evidence>
<dbReference type="eggNOG" id="COG0319">
    <property type="taxonomic scope" value="Bacteria"/>
</dbReference>
<dbReference type="InterPro" id="IPR023091">
    <property type="entry name" value="MetalPrtase_cat_dom_sf_prd"/>
</dbReference>
<reference evidence="11" key="1">
    <citation type="submission" date="2010-03" db="EMBL/GenBank/DDBJ databases">
        <title>The complete genome of Mycoplasma crocodyli MP145.</title>
        <authorList>
            <person name="Glass J.I."/>
            <person name="Durkin A.S."/>
            <person name="Hostetler J."/>
            <person name="Jackson J."/>
            <person name="Johnson J."/>
            <person name="May M.A."/>
            <person name="Paralanov V."/>
            <person name="Radune D."/>
            <person name="Szczypinski B."/>
            <person name="Brown D.R."/>
        </authorList>
    </citation>
    <scope>NUCLEOTIDE SEQUENCE [LARGE SCALE GENOMIC DNA]</scope>
    <source>
        <strain evidence="11">ATCC 51981 / MP145</strain>
    </source>
</reference>
<keyword evidence="7 9" id="KW-0378">Hydrolase</keyword>
<accession>D5E4U6</accession>
<dbReference type="AlphaFoldDB" id="D5E4U6"/>
<keyword evidence="3 9" id="KW-0698">rRNA processing</keyword>
<dbReference type="STRING" id="512564.MCRO_0114"/>
<comment type="similarity">
    <text evidence="1 9">Belongs to the endoribonuclease YbeY family.</text>
</comment>
<dbReference type="EMBL" id="CP001991">
    <property type="protein sequence ID" value="ADE19517.1"/>
    <property type="molecule type" value="Genomic_DNA"/>
</dbReference>
<dbReference type="PANTHER" id="PTHR46986">
    <property type="entry name" value="ENDORIBONUCLEASE YBEY, CHLOROPLASTIC"/>
    <property type="match status" value="1"/>
</dbReference>
<keyword evidence="10" id="KW-0482">Metalloprotease</keyword>
<comment type="cofactor">
    <cofactor evidence="9">
        <name>Zn(2+)</name>
        <dbReference type="ChEBI" id="CHEBI:29105"/>
    </cofactor>
    <text evidence="9">Binds 1 zinc ion.</text>
</comment>
<keyword evidence="9" id="KW-0963">Cytoplasm</keyword>
<reference key="2">
    <citation type="submission" date="2010-03" db="EMBL/GenBank/DDBJ databases">
        <authorList>
            <person name="Ma Z."/>
            <person name="Wang X."/>
            <person name="Liu H."/>
        </authorList>
    </citation>
    <scope>NUCLEOTIDE SEQUENCE</scope>
    <source>
        <strain>MP145</strain>
    </source>
</reference>
<feature type="binding site" evidence="9">
    <location>
        <position position="121"/>
    </location>
    <ligand>
        <name>Zn(2+)</name>
        <dbReference type="ChEBI" id="CHEBI:29105"/>
        <note>catalytic</note>
    </ligand>
</feature>
<dbReference type="GO" id="GO:0004222">
    <property type="term" value="F:metalloendopeptidase activity"/>
    <property type="evidence" value="ECO:0007669"/>
    <property type="project" value="InterPro"/>
</dbReference>
<keyword evidence="8 9" id="KW-0862">Zinc</keyword>
<evidence type="ECO:0000256" key="7">
    <source>
        <dbReference type="ARBA" id="ARBA00022801"/>
    </source>
</evidence>
<comment type="subcellular location">
    <subcellularLocation>
        <location evidence="9">Cytoplasm</location>
    </subcellularLocation>
</comment>
<keyword evidence="5 9" id="KW-0479">Metal-binding</keyword>